<dbReference type="EMBL" id="CP002772">
    <property type="protein sequence ID" value="AEG18665.1"/>
    <property type="molecule type" value="Genomic_DNA"/>
</dbReference>
<proteinExistence type="predicted"/>
<dbReference type="AlphaFoldDB" id="F6D2T6"/>
<evidence type="ECO:0000313" key="1">
    <source>
        <dbReference type="EMBL" id="AEG18665.1"/>
    </source>
</evidence>
<dbReference type="KEGG" id="mew:MSWAN_1654"/>
<dbReference type="HOGENOM" id="CLU_2839424_0_0_2"/>
<gene>
    <name evidence="1" type="ordered locus">MSWAN_1654</name>
</gene>
<dbReference type="RefSeq" id="WP_013826164.1">
    <property type="nucleotide sequence ID" value="NC_015574.1"/>
</dbReference>
<sequence>MENECITGNWDWTKHDEDMDFMNTMLNGTPEEIAKLQLELGLVKPTEHLKKGELVLVGCTLFGGV</sequence>
<dbReference type="GeneID" id="10669163"/>
<accession>F6D2T6</accession>
<reference evidence="1 2" key="1">
    <citation type="journal article" date="2014" name="Int. J. Syst. Evol. Microbiol.">
        <title>Methanobacterium paludis sp. nov. and a novel strain of Methanobacterium lacus isolated from northern peatlands.</title>
        <authorList>
            <person name="Cadillo-Quiroz H."/>
            <person name="Brauer S.L."/>
            <person name="Goodson N."/>
            <person name="Yavitt J.B."/>
            <person name="Zinder S.H."/>
        </authorList>
    </citation>
    <scope>NUCLEOTIDE SEQUENCE [LARGE SCALE GENOMIC DNA]</scope>
    <source>
        <strain evidence="2">DSM 25820 / JCM 18151 / SWAN1</strain>
    </source>
</reference>
<keyword evidence="2" id="KW-1185">Reference proteome</keyword>
<protein>
    <submittedName>
        <fullName evidence="1">Uncharacterized protein</fullName>
    </submittedName>
</protein>
<evidence type="ECO:0000313" key="2">
    <source>
        <dbReference type="Proteomes" id="UP000009231"/>
    </source>
</evidence>
<name>F6D2T6_METPW</name>
<dbReference type="STRING" id="868131.MSWAN_1654"/>
<dbReference type="Proteomes" id="UP000009231">
    <property type="component" value="Chromosome"/>
</dbReference>
<organism evidence="1 2">
    <name type="scientific">Methanobacterium paludis (strain DSM 25820 / JCM 18151 / SWAN1)</name>
    <dbReference type="NCBI Taxonomy" id="868131"/>
    <lineage>
        <taxon>Archaea</taxon>
        <taxon>Methanobacteriati</taxon>
        <taxon>Methanobacteriota</taxon>
        <taxon>Methanomada group</taxon>
        <taxon>Methanobacteria</taxon>
        <taxon>Methanobacteriales</taxon>
        <taxon>Methanobacteriaceae</taxon>
        <taxon>Methanobacterium</taxon>
    </lineage>
</organism>